<dbReference type="AlphaFoldDB" id="A0A8T1VYW9"/>
<evidence type="ECO:0008006" key="8">
    <source>
        <dbReference type="Google" id="ProtNLM"/>
    </source>
</evidence>
<dbReference type="Proteomes" id="UP000694044">
    <property type="component" value="Unassembled WGS sequence"/>
</dbReference>
<evidence type="ECO:0000256" key="2">
    <source>
        <dbReference type="ARBA" id="ARBA00022692"/>
    </source>
</evidence>
<comment type="subcellular location">
    <subcellularLocation>
        <location evidence="1">Membrane</location>
    </subcellularLocation>
</comment>
<dbReference type="InterPro" id="IPR005828">
    <property type="entry name" value="MFS_sugar_transport-like"/>
</dbReference>
<gene>
    <name evidence="6" type="ORF">PHYPSEUDO_000633</name>
</gene>
<dbReference type="PANTHER" id="PTHR40087:SF1">
    <property type="entry name" value="PHENOLIC ACID DECARBOXYLASE PADC"/>
    <property type="match status" value="1"/>
</dbReference>
<comment type="caution">
    <text evidence="6">The sequence shown here is derived from an EMBL/GenBank/DDBJ whole genome shotgun (WGS) entry which is preliminary data.</text>
</comment>
<evidence type="ECO:0000256" key="3">
    <source>
        <dbReference type="ARBA" id="ARBA00022989"/>
    </source>
</evidence>
<evidence type="ECO:0000313" key="6">
    <source>
        <dbReference type="EMBL" id="KAG7386126.1"/>
    </source>
</evidence>
<sequence length="200" mass="22358">MPLTVSGFHTNTPLDATFNKDIRDLHLIYAYDAESADGKPEKWRYELWFLSLDRVVYVIHGGPWLAASTTRRARTSACVRASCGNATGWGRRAPRVRHQAAEADDHDTINAIVMFISRRRFSQFIVGRLVSGLTSGVPTGLVSSYSPEFRQRIQLVLHLGLQICFTFGLLVVVVFFFFADTSAGWRVLAGFPVTNSILFS</sequence>
<accession>A0A8T1VYW9</accession>
<evidence type="ECO:0000313" key="7">
    <source>
        <dbReference type="Proteomes" id="UP000694044"/>
    </source>
</evidence>
<evidence type="ECO:0000256" key="4">
    <source>
        <dbReference type="ARBA" id="ARBA00023136"/>
    </source>
</evidence>
<keyword evidence="2 5" id="KW-0812">Transmembrane</keyword>
<dbReference type="InterPro" id="IPR008729">
    <property type="entry name" value="PA_de_COase"/>
</dbReference>
<dbReference type="GO" id="GO:0016020">
    <property type="term" value="C:membrane"/>
    <property type="evidence" value="ECO:0007669"/>
    <property type="project" value="UniProtKB-SubCell"/>
</dbReference>
<name>A0A8T1VYW9_9STRA</name>
<evidence type="ECO:0000256" key="5">
    <source>
        <dbReference type="SAM" id="Phobius"/>
    </source>
</evidence>
<dbReference type="Pfam" id="PF00083">
    <property type="entry name" value="Sugar_tr"/>
    <property type="match status" value="1"/>
</dbReference>
<keyword evidence="3 5" id="KW-1133">Transmembrane helix</keyword>
<keyword evidence="4 5" id="KW-0472">Membrane</keyword>
<dbReference type="GO" id="GO:0016831">
    <property type="term" value="F:carboxy-lyase activity"/>
    <property type="evidence" value="ECO:0007669"/>
    <property type="project" value="InterPro"/>
</dbReference>
<dbReference type="EMBL" id="JAGDFM010000107">
    <property type="protein sequence ID" value="KAG7386126.1"/>
    <property type="molecule type" value="Genomic_DNA"/>
</dbReference>
<evidence type="ECO:0000256" key="1">
    <source>
        <dbReference type="ARBA" id="ARBA00004370"/>
    </source>
</evidence>
<proteinExistence type="predicted"/>
<protein>
    <recommendedName>
        <fullName evidence="8">Major facilitator superfamily (MFS) profile domain-containing protein</fullName>
    </recommendedName>
</protein>
<keyword evidence="7" id="KW-1185">Reference proteome</keyword>
<dbReference type="PANTHER" id="PTHR40087">
    <property type="entry name" value="PHENOLIC ACID DECARBOXYLASE PADC"/>
    <property type="match status" value="1"/>
</dbReference>
<feature type="transmembrane region" description="Helical" evidence="5">
    <location>
        <begin position="155"/>
        <end position="178"/>
    </location>
</feature>
<organism evidence="6 7">
    <name type="scientific">Phytophthora pseudosyringae</name>
    <dbReference type="NCBI Taxonomy" id="221518"/>
    <lineage>
        <taxon>Eukaryota</taxon>
        <taxon>Sar</taxon>
        <taxon>Stramenopiles</taxon>
        <taxon>Oomycota</taxon>
        <taxon>Peronosporomycetes</taxon>
        <taxon>Peronosporales</taxon>
        <taxon>Peronosporaceae</taxon>
        <taxon>Phytophthora</taxon>
    </lineage>
</organism>
<dbReference type="GO" id="GO:0022857">
    <property type="term" value="F:transmembrane transporter activity"/>
    <property type="evidence" value="ECO:0007669"/>
    <property type="project" value="InterPro"/>
</dbReference>
<reference evidence="6" key="1">
    <citation type="submission" date="2021-02" db="EMBL/GenBank/DDBJ databases">
        <authorList>
            <person name="Palmer J.M."/>
        </authorList>
    </citation>
    <scope>NUCLEOTIDE SEQUENCE</scope>
    <source>
        <strain evidence="6">SCRP734</strain>
    </source>
</reference>